<evidence type="ECO:0000259" key="5">
    <source>
        <dbReference type="PROSITE" id="PS50089"/>
    </source>
</evidence>
<feature type="compositionally biased region" description="Basic and acidic residues" evidence="4">
    <location>
        <begin position="13"/>
        <end position="29"/>
    </location>
</feature>
<keyword evidence="2" id="KW-0862">Zinc</keyword>
<proteinExistence type="predicted"/>
<feature type="domain" description="RING-type" evidence="5">
    <location>
        <begin position="226"/>
        <end position="266"/>
    </location>
</feature>
<protein>
    <recommendedName>
        <fullName evidence="5">RING-type domain-containing protein</fullName>
    </recommendedName>
</protein>
<dbReference type="InterPro" id="IPR001841">
    <property type="entry name" value="Znf_RING"/>
</dbReference>
<evidence type="ECO:0000256" key="2">
    <source>
        <dbReference type="ARBA" id="ARBA00022833"/>
    </source>
</evidence>
<evidence type="ECO:0000313" key="6">
    <source>
        <dbReference type="EMBL" id="KAK7108005.1"/>
    </source>
</evidence>
<dbReference type="Proteomes" id="UP001374579">
    <property type="component" value="Unassembled WGS sequence"/>
</dbReference>
<evidence type="ECO:0000313" key="7">
    <source>
        <dbReference type="Proteomes" id="UP001374579"/>
    </source>
</evidence>
<keyword evidence="1 3" id="KW-0479">Metal-binding</keyword>
<dbReference type="SUPFAM" id="SSF57850">
    <property type="entry name" value="RING/U-box"/>
    <property type="match status" value="1"/>
</dbReference>
<dbReference type="Pfam" id="PF13920">
    <property type="entry name" value="zf-C3HC4_3"/>
    <property type="match status" value="1"/>
</dbReference>
<dbReference type="GO" id="GO:0008270">
    <property type="term" value="F:zinc ion binding"/>
    <property type="evidence" value="ECO:0007669"/>
    <property type="project" value="UniProtKB-KW"/>
</dbReference>
<keyword evidence="7" id="KW-1185">Reference proteome</keyword>
<accession>A0AAN9GIG3</accession>
<evidence type="ECO:0000256" key="4">
    <source>
        <dbReference type="SAM" id="MobiDB-lite"/>
    </source>
</evidence>
<feature type="compositionally biased region" description="Low complexity" evidence="4">
    <location>
        <begin position="120"/>
        <end position="135"/>
    </location>
</feature>
<dbReference type="Gene3D" id="3.30.40.10">
    <property type="entry name" value="Zinc/RING finger domain, C3HC4 (zinc finger)"/>
    <property type="match status" value="1"/>
</dbReference>
<keyword evidence="1 3" id="KW-0863">Zinc-finger</keyword>
<evidence type="ECO:0000256" key="1">
    <source>
        <dbReference type="ARBA" id="ARBA00022771"/>
    </source>
</evidence>
<gene>
    <name evidence="6" type="ORF">V1264_015811</name>
</gene>
<dbReference type="InterPro" id="IPR013083">
    <property type="entry name" value="Znf_RING/FYVE/PHD"/>
</dbReference>
<sequence length="289" mass="31658">MAERSLALQKCKTVPERDSLDRSESDARQLDLQQRAQDSQPDPEKPGRSPVRKNSHRPPEHEDGVYKPALSSQNLKKNVRVVSKPETSNTDQEAIATSASSTDTQASGHWPHVPTDHANSVSSATSDDVSSASSALNGRQNGIGNVPTAGQPTGCQHKHMDGAAMYATPASERGTNTVVMRNSRVATINQRDVLPWERELGVQVRDADGAVDLASARRARRWNSGCFACREADPELTLLPCGHSILCQRCYMDQHFEQLPELCPLCCKQVLGMTFTEGMLNFLLRRSAV</sequence>
<evidence type="ECO:0000256" key="3">
    <source>
        <dbReference type="PROSITE-ProRule" id="PRU00175"/>
    </source>
</evidence>
<organism evidence="6 7">
    <name type="scientific">Littorina saxatilis</name>
    <dbReference type="NCBI Taxonomy" id="31220"/>
    <lineage>
        <taxon>Eukaryota</taxon>
        <taxon>Metazoa</taxon>
        <taxon>Spiralia</taxon>
        <taxon>Lophotrochozoa</taxon>
        <taxon>Mollusca</taxon>
        <taxon>Gastropoda</taxon>
        <taxon>Caenogastropoda</taxon>
        <taxon>Littorinimorpha</taxon>
        <taxon>Littorinoidea</taxon>
        <taxon>Littorinidae</taxon>
        <taxon>Littorina</taxon>
    </lineage>
</organism>
<feature type="compositionally biased region" description="Polar residues" evidence="4">
    <location>
        <begin position="31"/>
        <end position="40"/>
    </location>
</feature>
<feature type="compositionally biased region" description="Low complexity" evidence="4">
    <location>
        <begin position="94"/>
        <end position="107"/>
    </location>
</feature>
<dbReference type="AlphaFoldDB" id="A0AAN9GIG3"/>
<comment type="caution">
    <text evidence="6">The sequence shown here is derived from an EMBL/GenBank/DDBJ whole genome shotgun (WGS) entry which is preliminary data.</text>
</comment>
<dbReference type="PROSITE" id="PS50089">
    <property type="entry name" value="ZF_RING_2"/>
    <property type="match status" value="1"/>
</dbReference>
<feature type="region of interest" description="Disordered" evidence="4">
    <location>
        <begin position="1"/>
        <end position="150"/>
    </location>
</feature>
<feature type="compositionally biased region" description="Polar residues" evidence="4">
    <location>
        <begin position="136"/>
        <end position="150"/>
    </location>
</feature>
<dbReference type="EMBL" id="JBAMIC010000004">
    <property type="protein sequence ID" value="KAK7108005.1"/>
    <property type="molecule type" value="Genomic_DNA"/>
</dbReference>
<reference evidence="6 7" key="1">
    <citation type="submission" date="2024-02" db="EMBL/GenBank/DDBJ databases">
        <title>Chromosome-scale genome assembly of the rough periwinkle Littorina saxatilis.</title>
        <authorList>
            <person name="De Jode A."/>
            <person name="Faria R."/>
            <person name="Formenti G."/>
            <person name="Sims Y."/>
            <person name="Smith T.P."/>
            <person name="Tracey A."/>
            <person name="Wood J.M.D."/>
            <person name="Zagrodzka Z.B."/>
            <person name="Johannesson K."/>
            <person name="Butlin R.K."/>
            <person name="Leder E.H."/>
        </authorList>
    </citation>
    <scope>NUCLEOTIDE SEQUENCE [LARGE SCALE GENOMIC DNA]</scope>
    <source>
        <strain evidence="6">Snail1</strain>
        <tissue evidence="6">Muscle</tissue>
    </source>
</reference>
<dbReference type="SMART" id="SM00184">
    <property type="entry name" value="RING"/>
    <property type="match status" value="1"/>
</dbReference>
<name>A0AAN9GIG3_9CAEN</name>